<dbReference type="Pfam" id="PF19059">
    <property type="entry name" value="DUF5755"/>
    <property type="match status" value="1"/>
</dbReference>
<dbReference type="EMBL" id="MN740634">
    <property type="protein sequence ID" value="QHU36331.1"/>
    <property type="molecule type" value="Genomic_DNA"/>
</dbReference>
<accession>A0A6C0M2U8</accession>
<proteinExistence type="predicted"/>
<dbReference type="AlphaFoldDB" id="A0A6C0M2U8"/>
<organism evidence="1">
    <name type="scientific">viral metagenome</name>
    <dbReference type="NCBI Taxonomy" id="1070528"/>
    <lineage>
        <taxon>unclassified sequences</taxon>
        <taxon>metagenomes</taxon>
        <taxon>organismal metagenomes</taxon>
    </lineage>
</organism>
<name>A0A6C0M2U8_9ZZZZ</name>
<evidence type="ECO:0000313" key="1">
    <source>
        <dbReference type="EMBL" id="QHU36331.1"/>
    </source>
</evidence>
<protein>
    <submittedName>
        <fullName evidence="1">Uncharacterized protein</fullName>
    </submittedName>
</protein>
<sequence>MILVAVCALVYFLKPTSANQTNPNQAQPMQPMQQAHPSMFQSRANYGVSNSQGDVLLNPYVPPMRDDRATLDVRGPVVPINVSTQGGANAEYRQVGILTRISGPETILPLMGRPLFRNRDKWQFYTISEKSNFIKLPVSVKGRSCTNEYGCDNVYNGDTVYVEGYNDAFKVTAYENAVMQYLPG</sequence>
<dbReference type="InterPro" id="IPR043929">
    <property type="entry name" value="DUF5755"/>
</dbReference>
<reference evidence="1" key="1">
    <citation type="journal article" date="2020" name="Nature">
        <title>Giant virus diversity and host interactions through global metagenomics.</title>
        <authorList>
            <person name="Schulz F."/>
            <person name="Roux S."/>
            <person name="Paez-Espino D."/>
            <person name="Jungbluth S."/>
            <person name="Walsh D.A."/>
            <person name="Denef V.J."/>
            <person name="McMahon K.D."/>
            <person name="Konstantinidis K.T."/>
            <person name="Eloe-Fadrosh E.A."/>
            <person name="Kyrpides N.C."/>
            <person name="Woyke T."/>
        </authorList>
    </citation>
    <scope>NUCLEOTIDE SEQUENCE</scope>
    <source>
        <strain evidence="1">GVMAG-S-1035124-57</strain>
    </source>
</reference>